<keyword evidence="2" id="KW-1185">Reference proteome</keyword>
<organism evidence="1 2">
    <name type="scientific">Dyella flagellata</name>
    <dbReference type="NCBI Taxonomy" id="1867833"/>
    <lineage>
        <taxon>Bacteria</taxon>
        <taxon>Pseudomonadati</taxon>
        <taxon>Pseudomonadota</taxon>
        <taxon>Gammaproteobacteria</taxon>
        <taxon>Lysobacterales</taxon>
        <taxon>Rhodanobacteraceae</taxon>
        <taxon>Dyella</taxon>
    </lineage>
</organism>
<name>A0ABQ5XCM8_9GAMM</name>
<comment type="caution">
    <text evidence="1">The sequence shown here is derived from an EMBL/GenBank/DDBJ whole genome shotgun (WGS) entry which is preliminary data.</text>
</comment>
<accession>A0ABQ5XCM8</accession>
<evidence type="ECO:0000313" key="2">
    <source>
        <dbReference type="Proteomes" id="UP001156627"/>
    </source>
</evidence>
<sequence>MHRTLSATNLAANQTIPKTAHNAKSLAHARVAPKAENPKKAARHAAEWRLATMPWKLGWNGGMTTFTQ</sequence>
<proteinExistence type="predicted"/>
<evidence type="ECO:0000313" key="1">
    <source>
        <dbReference type="EMBL" id="GLQ88189.1"/>
    </source>
</evidence>
<reference evidence="2" key="1">
    <citation type="journal article" date="2019" name="Int. J. Syst. Evol. Microbiol.">
        <title>The Global Catalogue of Microorganisms (GCM) 10K type strain sequencing project: providing services to taxonomists for standard genome sequencing and annotation.</title>
        <authorList>
            <consortium name="The Broad Institute Genomics Platform"/>
            <consortium name="The Broad Institute Genome Sequencing Center for Infectious Disease"/>
            <person name="Wu L."/>
            <person name="Ma J."/>
        </authorList>
    </citation>
    <scope>NUCLEOTIDE SEQUENCE [LARGE SCALE GENOMIC DNA]</scope>
    <source>
        <strain evidence="2">NBRC 111981</strain>
    </source>
</reference>
<protein>
    <submittedName>
        <fullName evidence="1">Uncharacterized protein</fullName>
    </submittedName>
</protein>
<dbReference type="RefSeq" id="WP_284331637.1">
    <property type="nucleotide sequence ID" value="NZ_BSOA01000015.1"/>
</dbReference>
<gene>
    <name evidence="1" type="ORF">GCM10007898_17580</name>
</gene>
<dbReference type="EMBL" id="BSOA01000015">
    <property type="protein sequence ID" value="GLQ88189.1"/>
    <property type="molecule type" value="Genomic_DNA"/>
</dbReference>
<dbReference type="Proteomes" id="UP001156627">
    <property type="component" value="Unassembled WGS sequence"/>
</dbReference>